<dbReference type="AlphaFoldDB" id="A0AAW2EMN8"/>
<evidence type="ECO:0000313" key="2">
    <source>
        <dbReference type="EMBL" id="KAL0104230.1"/>
    </source>
</evidence>
<name>A0AAW2EMN8_9HYME</name>
<protein>
    <submittedName>
        <fullName evidence="2">Uncharacterized protein</fullName>
    </submittedName>
</protein>
<keyword evidence="3" id="KW-1185">Reference proteome</keyword>
<feature type="region of interest" description="Disordered" evidence="1">
    <location>
        <begin position="83"/>
        <end position="106"/>
    </location>
</feature>
<dbReference type="Proteomes" id="UP001430953">
    <property type="component" value="Unassembled WGS sequence"/>
</dbReference>
<dbReference type="EMBL" id="JADYXP020000020">
    <property type="protein sequence ID" value="KAL0104230.1"/>
    <property type="molecule type" value="Genomic_DNA"/>
</dbReference>
<sequence>MEAKILFTGGGELVFPRTHNLSLHRALSTINKFFVTPDISLQSFSSAISRDVLNFKSGNAIVNNYVFTSNYAGKHVCASRRKEAREKCENSNKVRRKERRNLIHEL</sequence>
<gene>
    <name evidence="2" type="ORF">PUN28_017148</name>
</gene>
<feature type="compositionally biased region" description="Basic and acidic residues" evidence="1">
    <location>
        <begin position="83"/>
        <end position="92"/>
    </location>
</feature>
<organism evidence="2 3">
    <name type="scientific">Cardiocondyla obscurior</name>
    <dbReference type="NCBI Taxonomy" id="286306"/>
    <lineage>
        <taxon>Eukaryota</taxon>
        <taxon>Metazoa</taxon>
        <taxon>Ecdysozoa</taxon>
        <taxon>Arthropoda</taxon>
        <taxon>Hexapoda</taxon>
        <taxon>Insecta</taxon>
        <taxon>Pterygota</taxon>
        <taxon>Neoptera</taxon>
        <taxon>Endopterygota</taxon>
        <taxon>Hymenoptera</taxon>
        <taxon>Apocrita</taxon>
        <taxon>Aculeata</taxon>
        <taxon>Formicoidea</taxon>
        <taxon>Formicidae</taxon>
        <taxon>Myrmicinae</taxon>
        <taxon>Cardiocondyla</taxon>
    </lineage>
</organism>
<evidence type="ECO:0000256" key="1">
    <source>
        <dbReference type="SAM" id="MobiDB-lite"/>
    </source>
</evidence>
<accession>A0AAW2EMN8</accession>
<comment type="caution">
    <text evidence="2">The sequence shown here is derived from an EMBL/GenBank/DDBJ whole genome shotgun (WGS) entry which is preliminary data.</text>
</comment>
<evidence type="ECO:0000313" key="3">
    <source>
        <dbReference type="Proteomes" id="UP001430953"/>
    </source>
</evidence>
<reference evidence="2 3" key="1">
    <citation type="submission" date="2023-03" db="EMBL/GenBank/DDBJ databases">
        <title>High recombination rates correlate with genetic variation in Cardiocondyla obscurior ants.</title>
        <authorList>
            <person name="Errbii M."/>
        </authorList>
    </citation>
    <scope>NUCLEOTIDE SEQUENCE [LARGE SCALE GENOMIC DNA]</scope>
    <source>
        <strain evidence="2">Alpha-2009</strain>
        <tissue evidence="2">Whole body</tissue>
    </source>
</reference>
<proteinExistence type="predicted"/>